<protein>
    <submittedName>
        <fullName evidence="1">Secreted protein</fullName>
    </submittedName>
</protein>
<dbReference type="AlphaFoldDB" id="M5RZK1"/>
<dbReference type="EMBL" id="ANOF01000153">
    <property type="protein sequence ID" value="EMI24651.1"/>
    <property type="molecule type" value="Genomic_DNA"/>
</dbReference>
<reference evidence="1 2" key="1">
    <citation type="journal article" date="2013" name="Mar. Genomics">
        <title>Expression of sulfatases in Rhodopirellula baltica and the diversity of sulfatases in the genus Rhodopirellula.</title>
        <authorList>
            <person name="Wegner C.E."/>
            <person name="Richter-Heitmann T."/>
            <person name="Klindworth A."/>
            <person name="Klockow C."/>
            <person name="Richter M."/>
            <person name="Achstetter T."/>
            <person name="Glockner F.O."/>
            <person name="Harder J."/>
        </authorList>
    </citation>
    <scope>NUCLEOTIDE SEQUENCE [LARGE SCALE GENOMIC DNA]</scope>
    <source>
        <strain evidence="1 2">SH398</strain>
    </source>
</reference>
<sequence>MSRWATRCAGTCFACVVANYLRAFTAFFEPEAERVLFNVAMSRSTHFQFLI</sequence>
<evidence type="ECO:0000313" key="2">
    <source>
        <dbReference type="Proteomes" id="UP000011996"/>
    </source>
</evidence>
<name>M5RZK1_9BACT</name>
<evidence type="ECO:0000313" key="1">
    <source>
        <dbReference type="EMBL" id="EMI24651.1"/>
    </source>
</evidence>
<dbReference type="Proteomes" id="UP000011996">
    <property type="component" value="Unassembled WGS sequence"/>
</dbReference>
<gene>
    <name evidence="1" type="ORF">RESH_04760</name>
</gene>
<organism evidence="1 2">
    <name type="scientific">Rhodopirellula europaea SH398</name>
    <dbReference type="NCBI Taxonomy" id="1263868"/>
    <lineage>
        <taxon>Bacteria</taxon>
        <taxon>Pseudomonadati</taxon>
        <taxon>Planctomycetota</taxon>
        <taxon>Planctomycetia</taxon>
        <taxon>Pirellulales</taxon>
        <taxon>Pirellulaceae</taxon>
        <taxon>Rhodopirellula</taxon>
    </lineage>
</organism>
<comment type="caution">
    <text evidence="1">The sequence shown here is derived from an EMBL/GenBank/DDBJ whole genome shotgun (WGS) entry which is preliminary data.</text>
</comment>
<proteinExistence type="predicted"/>
<dbReference type="STRING" id="1263868.RESH_04760"/>
<accession>M5RZK1</accession>